<protein>
    <submittedName>
        <fullName evidence="3">LEA type 2 family protein</fullName>
    </submittedName>
</protein>
<organism evidence="3 4">
    <name type="scientific">Halogeometricum salsisoli</name>
    <dbReference type="NCBI Taxonomy" id="2950536"/>
    <lineage>
        <taxon>Archaea</taxon>
        <taxon>Methanobacteriati</taxon>
        <taxon>Methanobacteriota</taxon>
        <taxon>Stenosarchaea group</taxon>
        <taxon>Halobacteria</taxon>
        <taxon>Halobacteriales</taxon>
        <taxon>Haloferacaceae</taxon>
        <taxon>Halogeometricum</taxon>
    </lineage>
</organism>
<dbReference type="Pfam" id="PF03168">
    <property type="entry name" value="LEA_2"/>
    <property type="match status" value="2"/>
</dbReference>
<dbReference type="RefSeq" id="WP_310923311.1">
    <property type="nucleotide sequence ID" value="NZ_JAMQOP010000001.1"/>
</dbReference>
<dbReference type="InterPro" id="IPR013990">
    <property type="entry name" value="WHy-dom"/>
</dbReference>
<dbReference type="Proteomes" id="UP001257060">
    <property type="component" value="Unassembled WGS sequence"/>
</dbReference>
<dbReference type="EMBL" id="JAMQOP010000001">
    <property type="protein sequence ID" value="MDS0298508.1"/>
    <property type="molecule type" value="Genomic_DNA"/>
</dbReference>
<evidence type="ECO:0000313" key="3">
    <source>
        <dbReference type="EMBL" id="MDS0298508.1"/>
    </source>
</evidence>
<dbReference type="SMART" id="SM00769">
    <property type="entry name" value="WHy"/>
    <property type="match status" value="2"/>
</dbReference>
<sequence length="394" mass="41957">MIERTVSLCLGSRFRVVGTVAAVFLVLCGGMLAAGVVGAPAVSGVENRFGNVTEETTVVETTIGVSNPNPIGVELGGVTVGYDVWMNDVRMASGEQSGVAVDAGNATVNATTEMSNERIAPWWRSHVRNGEHTVVSVDPTVRSATLGRTFDAPNVTREVDTDMLSQFDSTETRPVDANAPLVSDPVLYVDETRAAWGTVNESTTALELTFVVRNPKPYPITVSRIGYDVSMNDVTLGTGTSESAYVIPPKSTRTVRTTTFLRNENLDEWWVSHLERNQVSDLRMTFHARLDAGGETFRVPLDALTYERTVETDIFGTKPTAETGNATAGDDSAETSGTEPETETETKTRTETATSAGGDGSDDGLLGGGETPTGETATDAATEDDGLFSVEPIE</sequence>
<keyword evidence="4" id="KW-1185">Reference proteome</keyword>
<dbReference type="InterPro" id="IPR013783">
    <property type="entry name" value="Ig-like_fold"/>
</dbReference>
<accession>A0ABU2GEH2</accession>
<dbReference type="InterPro" id="IPR004864">
    <property type="entry name" value="LEA_2"/>
</dbReference>
<dbReference type="Gene3D" id="2.60.40.10">
    <property type="entry name" value="Immunoglobulins"/>
    <property type="match status" value="2"/>
</dbReference>
<evidence type="ECO:0000256" key="1">
    <source>
        <dbReference type="SAM" id="MobiDB-lite"/>
    </source>
</evidence>
<evidence type="ECO:0000259" key="2">
    <source>
        <dbReference type="SMART" id="SM00769"/>
    </source>
</evidence>
<feature type="domain" description="Water stress and hypersensitive response" evidence="2">
    <location>
        <begin position="189"/>
        <end position="306"/>
    </location>
</feature>
<reference evidence="3 4" key="1">
    <citation type="submission" date="2022-06" db="EMBL/GenBank/DDBJ databases">
        <title>Halogeometricum sp. a new haloarchaeum isolate from saline soil.</title>
        <authorList>
            <person name="Strakova D."/>
            <person name="Galisteo C."/>
            <person name="Sanchez-Porro C."/>
            <person name="Ventosa A."/>
        </authorList>
    </citation>
    <scope>NUCLEOTIDE SEQUENCE [LARGE SCALE GENOMIC DNA]</scope>
    <source>
        <strain evidence="3 4">S1BR25-6</strain>
    </source>
</reference>
<name>A0ABU2GEH2_9EURY</name>
<feature type="domain" description="Water stress and hypersensitive response" evidence="2">
    <location>
        <begin position="42"/>
        <end position="160"/>
    </location>
</feature>
<feature type="region of interest" description="Disordered" evidence="1">
    <location>
        <begin position="315"/>
        <end position="394"/>
    </location>
</feature>
<evidence type="ECO:0000313" key="4">
    <source>
        <dbReference type="Proteomes" id="UP001257060"/>
    </source>
</evidence>
<proteinExistence type="predicted"/>
<dbReference type="SUPFAM" id="SSF117070">
    <property type="entry name" value="LEA14-like"/>
    <property type="match status" value="2"/>
</dbReference>
<gene>
    <name evidence="3" type="ORF">NDI76_07125</name>
</gene>
<comment type="caution">
    <text evidence="3">The sequence shown here is derived from an EMBL/GenBank/DDBJ whole genome shotgun (WGS) entry which is preliminary data.</text>
</comment>